<dbReference type="EMBL" id="BLXT01001568">
    <property type="protein sequence ID" value="GFN86674.1"/>
    <property type="molecule type" value="Genomic_DNA"/>
</dbReference>
<dbReference type="AlphaFoldDB" id="A0AAV3YU05"/>
<keyword evidence="2" id="KW-1185">Reference proteome</keyword>
<organism evidence="1 2">
    <name type="scientific">Plakobranchus ocellatus</name>
    <dbReference type="NCBI Taxonomy" id="259542"/>
    <lineage>
        <taxon>Eukaryota</taxon>
        <taxon>Metazoa</taxon>
        <taxon>Spiralia</taxon>
        <taxon>Lophotrochozoa</taxon>
        <taxon>Mollusca</taxon>
        <taxon>Gastropoda</taxon>
        <taxon>Heterobranchia</taxon>
        <taxon>Euthyneura</taxon>
        <taxon>Panpulmonata</taxon>
        <taxon>Sacoglossa</taxon>
        <taxon>Placobranchoidea</taxon>
        <taxon>Plakobranchidae</taxon>
        <taxon>Plakobranchus</taxon>
    </lineage>
</organism>
<evidence type="ECO:0000313" key="2">
    <source>
        <dbReference type="Proteomes" id="UP000735302"/>
    </source>
</evidence>
<accession>A0AAV3YU05</accession>
<gene>
    <name evidence="1" type="ORF">PoB_001318000</name>
</gene>
<comment type="caution">
    <text evidence="1">The sequence shown here is derived from an EMBL/GenBank/DDBJ whole genome shotgun (WGS) entry which is preliminary data.</text>
</comment>
<sequence length="72" mass="7640">MTAQETVLIVVTSPVDSSSTLDGPRCLAPFLSYPLLAASEQPATTHCFCAAFGENTSGNAEQYTSHQRAVSY</sequence>
<dbReference type="Proteomes" id="UP000735302">
    <property type="component" value="Unassembled WGS sequence"/>
</dbReference>
<name>A0AAV3YU05_9GAST</name>
<proteinExistence type="predicted"/>
<evidence type="ECO:0000313" key="1">
    <source>
        <dbReference type="EMBL" id="GFN86674.1"/>
    </source>
</evidence>
<protein>
    <submittedName>
        <fullName evidence="1">Uncharacterized protein</fullName>
    </submittedName>
</protein>
<reference evidence="1 2" key="1">
    <citation type="journal article" date="2021" name="Elife">
        <title>Chloroplast acquisition without the gene transfer in kleptoplastic sea slugs, Plakobranchus ocellatus.</title>
        <authorList>
            <person name="Maeda T."/>
            <person name="Takahashi S."/>
            <person name="Yoshida T."/>
            <person name="Shimamura S."/>
            <person name="Takaki Y."/>
            <person name="Nagai Y."/>
            <person name="Toyoda A."/>
            <person name="Suzuki Y."/>
            <person name="Arimoto A."/>
            <person name="Ishii H."/>
            <person name="Satoh N."/>
            <person name="Nishiyama T."/>
            <person name="Hasebe M."/>
            <person name="Maruyama T."/>
            <person name="Minagawa J."/>
            <person name="Obokata J."/>
            <person name="Shigenobu S."/>
        </authorList>
    </citation>
    <scope>NUCLEOTIDE SEQUENCE [LARGE SCALE GENOMIC DNA]</scope>
</reference>